<sequence>MAGKIPPPIPTAKGVRSAADTFLSEQIDRSIQTPELKLPQHVARSKPDDITYQSLLLREDDTVRGLMRSLRDFGAVRISGHGILTEDLRFALANSDRIFTVQCCHSYGDHEQIDWPGDDHRIAQEAVVALGVQNYQIFRQKMDNATIELEGIAKELANVIATCKYKNSIELGGSKLRIYRYHRANIIDRNSSIFTETSQESVPYALSLHLFLDPGEFCLETSSGLVSFETKPESLVLTTGNEFEVMGLGEINSAEGKYMHNPFLKTGRSSFSLRQIWTVSKLNHDPVISLWDQILILFAIVLIYKFFSYIFY</sequence>
<reference evidence="2 3" key="1">
    <citation type="submission" date="2024-06" db="EMBL/GenBank/DDBJ databases">
        <title>A chromosome level genome sequence of Diviner's sage (Salvia divinorum).</title>
        <authorList>
            <person name="Ford S.A."/>
            <person name="Ro D.-K."/>
            <person name="Ness R.W."/>
            <person name="Phillips M.A."/>
        </authorList>
    </citation>
    <scope>NUCLEOTIDE SEQUENCE [LARGE SCALE GENOMIC DNA]</scope>
    <source>
        <strain evidence="2">SAF-2024a</strain>
        <tissue evidence="2">Leaf</tissue>
    </source>
</reference>
<comment type="caution">
    <text evidence="2">The sequence shown here is derived from an EMBL/GenBank/DDBJ whole genome shotgun (WGS) entry which is preliminary data.</text>
</comment>
<keyword evidence="1" id="KW-0812">Transmembrane</keyword>
<evidence type="ECO:0000313" key="3">
    <source>
        <dbReference type="Proteomes" id="UP001567538"/>
    </source>
</evidence>
<gene>
    <name evidence="2" type="ORF">AAHA92_17214</name>
</gene>
<dbReference type="EMBL" id="JBEAFC010000007">
    <property type="protein sequence ID" value="KAL1549066.1"/>
    <property type="molecule type" value="Genomic_DNA"/>
</dbReference>
<protein>
    <submittedName>
        <fullName evidence="2">Uncharacterized protein</fullName>
    </submittedName>
</protein>
<proteinExistence type="predicted"/>
<dbReference type="Proteomes" id="UP001567538">
    <property type="component" value="Unassembled WGS sequence"/>
</dbReference>
<keyword evidence="1" id="KW-0472">Membrane</keyword>
<keyword evidence="1" id="KW-1133">Transmembrane helix</keyword>
<name>A0ABD1GY27_SALDI</name>
<organism evidence="2 3">
    <name type="scientific">Salvia divinorum</name>
    <name type="common">Maria pastora</name>
    <name type="synonym">Diviner's sage</name>
    <dbReference type="NCBI Taxonomy" id="28513"/>
    <lineage>
        <taxon>Eukaryota</taxon>
        <taxon>Viridiplantae</taxon>
        <taxon>Streptophyta</taxon>
        <taxon>Embryophyta</taxon>
        <taxon>Tracheophyta</taxon>
        <taxon>Spermatophyta</taxon>
        <taxon>Magnoliopsida</taxon>
        <taxon>eudicotyledons</taxon>
        <taxon>Gunneridae</taxon>
        <taxon>Pentapetalae</taxon>
        <taxon>asterids</taxon>
        <taxon>lamiids</taxon>
        <taxon>Lamiales</taxon>
        <taxon>Lamiaceae</taxon>
        <taxon>Nepetoideae</taxon>
        <taxon>Mentheae</taxon>
        <taxon>Salviinae</taxon>
        <taxon>Salvia</taxon>
        <taxon>Salvia subgen. Calosphace</taxon>
    </lineage>
</organism>
<evidence type="ECO:0000313" key="2">
    <source>
        <dbReference type="EMBL" id="KAL1549066.1"/>
    </source>
</evidence>
<dbReference type="AlphaFoldDB" id="A0ABD1GY27"/>
<dbReference type="PANTHER" id="PTHR34945:SF4">
    <property type="entry name" value="2-OXOGLUTARATE (2OG) AND FE(II)-DEPENDENT OXYGENASE SUPERFAMILY PROTEIN"/>
    <property type="match status" value="1"/>
</dbReference>
<evidence type="ECO:0000256" key="1">
    <source>
        <dbReference type="SAM" id="Phobius"/>
    </source>
</evidence>
<accession>A0ABD1GY27</accession>
<feature type="transmembrane region" description="Helical" evidence="1">
    <location>
        <begin position="290"/>
        <end position="311"/>
    </location>
</feature>
<dbReference type="PANTHER" id="PTHR34945">
    <property type="entry name" value="2-OXOGLUTARATE (2OG) AND FE(II)-DEPENDENT OXYGENASE SUPERFAMILY PROTEIN"/>
    <property type="match status" value="1"/>
</dbReference>
<keyword evidence="3" id="KW-1185">Reference proteome</keyword>